<keyword evidence="1" id="KW-0802">TPR repeat</keyword>
<dbReference type="PROSITE" id="PS50005">
    <property type="entry name" value="TPR"/>
    <property type="match status" value="1"/>
</dbReference>
<accession>A0A151GBQ6</accession>
<keyword evidence="4" id="KW-1185">Reference proteome</keyword>
<evidence type="ECO:0000313" key="3">
    <source>
        <dbReference type="EMBL" id="KYK54539.1"/>
    </source>
</evidence>
<dbReference type="SUPFAM" id="SSF48452">
    <property type="entry name" value="TPR-like"/>
    <property type="match status" value="1"/>
</dbReference>
<comment type="caution">
    <text evidence="3">The sequence shown here is derived from an EMBL/GenBank/DDBJ whole genome shotgun (WGS) entry which is preliminary data.</text>
</comment>
<name>A0A151GBQ6_DRECN</name>
<dbReference type="FunCoup" id="A0A151GBQ6">
    <property type="interactions" value="1035"/>
</dbReference>
<dbReference type="Gene3D" id="1.25.40.10">
    <property type="entry name" value="Tetratricopeptide repeat domain"/>
    <property type="match status" value="2"/>
</dbReference>
<feature type="compositionally biased region" description="Basic and acidic residues" evidence="2">
    <location>
        <begin position="16"/>
        <end position="29"/>
    </location>
</feature>
<dbReference type="AlphaFoldDB" id="A0A151GBQ6"/>
<feature type="compositionally biased region" description="Basic residues" evidence="2">
    <location>
        <begin position="553"/>
        <end position="566"/>
    </location>
</feature>
<dbReference type="Proteomes" id="UP000076580">
    <property type="component" value="Chromosome 03"/>
</dbReference>
<feature type="region of interest" description="Disordered" evidence="2">
    <location>
        <begin position="553"/>
        <end position="579"/>
    </location>
</feature>
<dbReference type="InterPro" id="IPR039340">
    <property type="entry name" value="Tfc4/TFIIIC-102/Sfc4"/>
</dbReference>
<evidence type="ECO:0000256" key="1">
    <source>
        <dbReference type="PROSITE-ProRule" id="PRU00339"/>
    </source>
</evidence>
<sequence>MSTTSRISLRSPILDTRMDDLANNPREESPDSGANRLTSFNAVPVLGLTVNPERNSDDGSDADSDLEELQGDIAKFDESVREFLASHHGSSDNAQVSRGGARGRGARGPRKAAKPRGDITARLSRVNQAFLGGDYDQALDLAFEVIRINAETHQAWTVLASIFRERGENDRALSAMVYAAHLRPKDVSGWVSCASFALDTIAENEAGNLHTARLCFSAALRAEPTHLDSRLGKAAVCHRQGHFSAAISEYKLILKRRPYDLDTVRKLAEACVDSRKVATAVPSAIQAYREFFDHEANLDRHQTFLWHDIGVYVELFASAERYQEGICQLKSLSRWLVGRSSEHYWDGWTADDREWDAGAARRSSVPEFDAINTNDALYGEALPRDLRIRLATYRLRLGHESEALLHMEWLNPSDAESKEFAIDFPFLVYELATELAHCGRHSQAIKYYELLRAIPGDPDPATLLQLGRCYLTLEEQPTAEECFLAAIDVDEDSIDARIELANMYERAREDEEALILAAEAMALREARDLSGAGASSMGALTSAPLLEISKHGLERRRKAPSVRPKGKPTGSKDDAKKPVIPKRYRAKRLAGPDKRLQDEQARAVKLSHQYEVVRDLKRKILAGRNDLLLSWMSTSQELVDDFRSLKRFYTWDKYLGFLGSRGPSQVSGVVPPDSELSQMYERLTRSIAPHGDQHGRELGRSSLMSHEGISFEDWLDLFLDYAIALAILHRREEAYQICQAAKDSTVFQSSEHGFAIYVAWSVCAIYTGDEERCVATARYLMRDGAMTDSYRMFALLSRLCQSPVSWYTSGPAQKFILRQIKAIDARHDGAMMQLWEHGRADGGVGDSDLPTTSIDVCLLMLYGHILFTSTSYAYSLG</sequence>
<dbReference type="GeneID" id="63719142"/>
<feature type="compositionally biased region" description="Basic residues" evidence="2">
    <location>
        <begin position="104"/>
        <end position="114"/>
    </location>
</feature>
<dbReference type="STRING" id="98403.A0A151GBQ6"/>
<dbReference type="PANTHER" id="PTHR23082">
    <property type="entry name" value="TRANSCRIPTION INITIATION FACTOR IIIC TFIIIC , POLYPEPTIDE 3-RELATED"/>
    <property type="match status" value="1"/>
</dbReference>
<feature type="repeat" description="TPR" evidence="1">
    <location>
        <begin position="460"/>
        <end position="493"/>
    </location>
</feature>
<dbReference type="EMBL" id="LAYC01000003">
    <property type="protein sequence ID" value="KYK54539.1"/>
    <property type="molecule type" value="Genomic_DNA"/>
</dbReference>
<dbReference type="GO" id="GO:0006383">
    <property type="term" value="P:transcription by RNA polymerase III"/>
    <property type="evidence" value="ECO:0007669"/>
    <property type="project" value="InterPro"/>
</dbReference>
<feature type="region of interest" description="Disordered" evidence="2">
    <location>
        <begin position="1"/>
        <end position="38"/>
    </location>
</feature>
<organism evidence="3 4">
    <name type="scientific">Drechmeria coniospora</name>
    <name type="common">Nematophagous fungus</name>
    <name type="synonym">Meria coniospora</name>
    <dbReference type="NCBI Taxonomy" id="98403"/>
    <lineage>
        <taxon>Eukaryota</taxon>
        <taxon>Fungi</taxon>
        <taxon>Dikarya</taxon>
        <taxon>Ascomycota</taxon>
        <taxon>Pezizomycotina</taxon>
        <taxon>Sordariomycetes</taxon>
        <taxon>Hypocreomycetidae</taxon>
        <taxon>Hypocreales</taxon>
        <taxon>Ophiocordycipitaceae</taxon>
        <taxon>Drechmeria</taxon>
    </lineage>
</organism>
<dbReference type="InterPro" id="IPR011990">
    <property type="entry name" value="TPR-like_helical_dom_sf"/>
</dbReference>
<gene>
    <name evidence="3" type="ORF">DCS_06499</name>
</gene>
<dbReference type="Pfam" id="PF13432">
    <property type="entry name" value="TPR_16"/>
    <property type="match status" value="1"/>
</dbReference>
<evidence type="ECO:0000313" key="4">
    <source>
        <dbReference type="Proteomes" id="UP000076580"/>
    </source>
</evidence>
<evidence type="ECO:0000256" key="2">
    <source>
        <dbReference type="SAM" id="MobiDB-lite"/>
    </source>
</evidence>
<dbReference type="InParanoid" id="A0A151GBQ6"/>
<reference evidence="3 4" key="1">
    <citation type="journal article" date="2016" name="Sci. Rep.">
        <title>Insights into Adaptations to a Near-Obligate Nematode Endoparasitic Lifestyle from the Finished Genome of Drechmeria coniospora.</title>
        <authorList>
            <person name="Zhang L."/>
            <person name="Zhou Z."/>
            <person name="Guo Q."/>
            <person name="Fokkens L."/>
            <person name="Miskei M."/>
            <person name="Pocsi I."/>
            <person name="Zhang W."/>
            <person name="Chen M."/>
            <person name="Wang L."/>
            <person name="Sun Y."/>
            <person name="Donzelli B.G."/>
            <person name="Gibson D.M."/>
            <person name="Nelson D.R."/>
            <person name="Luo J.G."/>
            <person name="Rep M."/>
            <person name="Liu H."/>
            <person name="Yang S."/>
            <person name="Wang J."/>
            <person name="Krasnoff S.B."/>
            <person name="Xu Y."/>
            <person name="Molnar I."/>
            <person name="Lin M."/>
        </authorList>
    </citation>
    <scope>NUCLEOTIDE SEQUENCE [LARGE SCALE GENOMIC DNA]</scope>
    <source>
        <strain evidence="3 4">ARSEF 6962</strain>
    </source>
</reference>
<dbReference type="SMART" id="SM00028">
    <property type="entry name" value="TPR"/>
    <property type="match status" value="7"/>
</dbReference>
<feature type="region of interest" description="Disordered" evidence="2">
    <location>
        <begin position="86"/>
        <end position="118"/>
    </location>
</feature>
<dbReference type="RefSeq" id="XP_040653891.1">
    <property type="nucleotide sequence ID" value="XM_040803787.1"/>
</dbReference>
<dbReference type="InterPro" id="IPR019734">
    <property type="entry name" value="TPR_rpt"/>
</dbReference>
<proteinExistence type="predicted"/>
<protein>
    <submittedName>
        <fullName evidence="3">Transcription factor tau subunit sfc4</fullName>
    </submittedName>
</protein>
<dbReference type="PANTHER" id="PTHR23082:SF0">
    <property type="entry name" value="GENERAL TRANSCRIPTION FACTOR 3C POLYPEPTIDE 3"/>
    <property type="match status" value="1"/>
</dbReference>
<dbReference type="GO" id="GO:0000127">
    <property type="term" value="C:transcription factor TFIIIC complex"/>
    <property type="evidence" value="ECO:0007669"/>
    <property type="project" value="TreeGrafter"/>
</dbReference>